<accession>A0A1I6EAJ2</accession>
<dbReference type="OrthoDB" id="1809911at2"/>
<dbReference type="STRING" id="39060.SAMN05660706_13319"/>
<protein>
    <submittedName>
        <fullName evidence="2">Uncharacterized protein</fullName>
    </submittedName>
</protein>
<evidence type="ECO:0000256" key="1">
    <source>
        <dbReference type="SAM" id="Coils"/>
    </source>
</evidence>
<dbReference type="Proteomes" id="UP000199584">
    <property type="component" value="Unassembled WGS sequence"/>
</dbReference>
<sequence length="49" mass="5933">MNEREKRIMELEEQIADLKKRLPAHSVKPAMISRLEELEEELERLKDKE</sequence>
<feature type="coiled-coil region" evidence="1">
    <location>
        <begin position="1"/>
        <end position="48"/>
    </location>
</feature>
<evidence type="ECO:0000313" key="2">
    <source>
        <dbReference type="EMBL" id="SFR14783.1"/>
    </source>
</evidence>
<dbReference type="AlphaFoldDB" id="A0A1I6EAJ2"/>
<keyword evidence="1" id="KW-0175">Coiled coil</keyword>
<dbReference type="RefSeq" id="WP_092486707.1">
    <property type="nucleotide sequence ID" value="NZ_FOYM01000033.1"/>
</dbReference>
<proteinExistence type="predicted"/>
<organism evidence="2 3">
    <name type="scientific">Desulfoscipio geothermicus DSM 3669</name>
    <dbReference type="NCBI Taxonomy" id="1121426"/>
    <lineage>
        <taxon>Bacteria</taxon>
        <taxon>Bacillati</taxon>
        <taxon>Bacillota</taxon>
        <taxon>Clostridia</taxon>
        <taxon>Eubacteriales</taxon>
        <taxon>Desulfallaceae</taxon>
        <taxon>Desulfoscipio</taxon>
    </lineage>
</organism>
<reference evidence="3" key="1">
    <citation type="submission" date="2016-10" db="EMBL/GenBank/DDBJ databases">
        <authorList>
            <person name="Varghese N."/>
            <person name="Submissions S."/>
        </authorList>
    </citation>
    <scope>NUCLEOTIDE SEQUENCE [LARGE SCALE GENOMIC DNA]</scope>
    <source>
        <strain evidence="3">DSM 3669</strain>
    </source>
</reference>
<name>A0A1I6EAJ2_9FIRM</name>
<dbReference type="EMBL" id="FOYM01000033">
    <property type="protein sequence ID" value="SFR14783.1"/>
    <property type="molecule type" value="Genomic_DNA"/>
</dbReference>
<keyword evidence="3" id="KW-1185">Reference proteome</keyword>
<gene>
    <name evidence="2" type="ORF">SAMN05660706_13319</name>
</gene>
<evidence type="ECO:0000313" key="3">
    <source>
        <dbReference type="Proteomes" id="UP000199584"/>
    </source>
</evidence>